<gene>
    <name evidence="4" type="ORF">ACFSB2_04280</name>
</gene>
<evidence type="ECO:0000259" key="3">
    <source>
        <dbReference type="PROSITE" id="PS50977"/>
    </source>
</evidence>
<comment type="caution">
    <text evidence="4">The sequence shown here is derived from an EMBL/GenBank/DDBJ whole genome shotgun (WGS) entry which is preliminary data.</text>
</comment>
<dbReference type="PROSITE" id="PS50977">
    <property type="entry name" value="HTH_TETR_2"/>
    <property type="match status" value="1"/>
</dbReference>
<feature type="DNA-binding region" description="H-T-H motif" evidence="2">
    <location>
        <begin position="91"/>
        <end position="110"/>
    </location>
</feature>
<organism evidence="4 5">
    <name type="scientific">Alicyclobacillus fodiniaquatilis</name>
    <dbReference type="NCBI Taxonomy" id="1661150"/>
    <lineage>
        <taxon>Bacteria</taxon>
        <taxon>Bacillati</taxon>
        <taxon>Bacillota</taxon>
        <taxon>Bacilli</taxon>
        <taxon>Bacillales</taxon>
        <taxon>Alicyclobacillaceae</taxon>
        <taxon>Alicyclobacillus</taxon>
    </lineage>
</organism>
<dbReference type="InterPro" id="IPR036271">
    <property type="entry name" value="Tet_transcr_reg_TetR-rel_C_sf"/>
</dbReference>
<dbReference type="InterPro" id="IPR001647">
    <property type="entry name" value="HTH_TetR"/>
</dbReference>
<dbReference type="SUPFAM" id="SSF48498">
    <property type="entry name" value="Tetracyclin repressor-like, C-terminal domain"/>
    <property type="match status" value="1"/>
</dbReference>
<dbReference type="Pfam" id="PF00440">
    <property type="entry name" value="TetR_N"/>
    <property type="match status" value="1"/>
</dbReference>
<feature type="domain" description="HTH tetR-type" evidence="3">
    <location>
        <begin position="68"/>
        <end position="128"/>
    </location>
</feature>
<keyword evidence="1 2" id="KW-0238">DNA-binding</keyword>
<reference evidence="5" key="1">
    <citation type="journal article" date="2019" name="Int. J. Syst. Evol. Microbiol.">
        <title>The Global Catalogue of Microorganisms (GCM) 10K type strain sequencing project: providing services to taxonomists for standard genome sequencing and annotation.</title>
        <authorList>
            <consortium name="The Broad Institute Genomics Platform"/>
            <consortium name="The Broad Institute Genome Sequencing Center for Infectious Disease"/>
            <person name="Wu L."/>
            <person name="Ma J."/>
        </authorList>
    </citation>
    <scope>NUCLEOTIDE SEQUENCE [LARGE SCALE GENOMIC DNA]</scope>
    <source>
        <strain evidence="5">CGMCC 1.12286</strain>
    </source>
</reference>
<dbReference type="PRINTS" id="PR00455">
    <property type="entry name" value="HTHTETR"/>
</dbReference>
<protein>
    <submittedName>
        <fullName evidence="4">TetR/AcrR family transcriptional regulator</fullName>
    </submittedName>
</protein>
<evidence type="ECO:0000313" key="5">
    <source>
        <dbReference type="Proteomes" id="UP001597079"/>
    </source>
</evidence>
<dbReference type="SUPFAM" id="SSF46689">
    <property type="entry name" value="Homeodomain-like"/>
    <property type="match status" value="1"/>
</dbReference>
<proteinExistence type="predicted"/>
<accession>A0ABW4JET3</accession>
<evidence type="ECO:0000256" key="2">
    <source>
        <dbReference type="PROSITE-ProRule" id="PRU00335"/>
    </source>
</evidence>
<dbReference type="InterPro" id="IPR009057">
    <property type="entry name" value="Homeodomain-like_sf"/>
</dbReference>
<dbReference type="Gene3D" id="1.10.357.10">
    <property type="entry name" value="Tetracycline Repressor, domain 2"/>
    <property type="match status" value="1"/>
</dbReference>
<dbReference type="RefSeq" id="WP_377941544.1">
    <property type="nucleotide sequence ID" value="NZ_JBHUCX010000014.1"/>
</dbReference>
<keyword evidence="5" id="KW-1185">Reference proteome</keyword>
<dbReference type="Proteomes" id="UP001597079">
    <property type="component" value="Unassembled WGS sequence"/>
</dbReference>
<name>A0ABW4JET3_9BACL</name>
<evidence type="ECO:0000256" key="1">
    <source>
        <dbReference type="ARBA" id="ARBA00023125"/>
    </source>
</evidence>
<sequence>MEMLQNVRLSFLWWTQSIEHSIMSEHSIMKGGIVMTTDEEPFLRTDFENIQSEIQDIKNEFGIDMNFTEKHWAIIEAAIKVFSEKGFSAGRTSEIAKEAGVSEGTIFNYFKTKQDLLQGMLMPFFLFVTRPFILKGIESFLSSRPETPVDEALTKLALDLVKLIDERQNLVKTMVAEAMFHPDLLEPIRKKMFPSMMKATQKVFDSEIEHGTFRKVDSLEAKKVFIGMIFAHVTIKQSIKELRGSGDDESEIRKMVDIFLHGVSNTMGEN</sequence>
<dbReference type="PANTHER" id="PTHR30055">
    <property type="entry name" value="HTH-TYPE TRANSCRIPTIONAL REGULATOR RUTR"/>
    <property type="match status" value="1"/>
</dbReference>
<dbReference type="EMBL" id="JBHUCX010000014">
    <property type="protein sequence ID" value="MFD1673925.1"/>
    <property type="molecule type" value="Genomic_DNA"/>
</dbReference>
<dbReference type="InterPro" id="IPR050109">
    <property type="entry name" value="HTH-type_TetR-like_transc_reg"/>
</dbReference>
<evidence type="ECO:0000313" key="4">
    <source>
        <dbReference type="EMBL" id="MFD1673925.1"/>
    </source>
</evidence>
<dbReference type="Gene3D" id="1.10.10.60">
    <property type="entry name" value="Homeodomain-like"/>
    <property type="match status" value="1"/>
</dbReference>